<gene>
    <name evidence="2" type="ORF">AMQ22_01246</name>
</gene>
<accession>A0A150J2Z9</accession>
<dbReference type="InterPro" id="IPR040459">
    <property type="entry name" value="MJ1316"/>
</dbReference>
<comment type="caution">
    <text evidence="2">The sequence shown here is derived from an EMBL/GenBank/DDBJ whole genome shotgun (WGS) entry which is preliminary data.</text>
</comment>
<protein>
    <recommendedName>
        <fullName evidence="1">MJ1316 RNA cyclic group end recognition domain-containing protein</fullName>
    </recommendedName>
</protein>
<evidence type="ECO:0000313" key="3">
    <source>
        <dbReference type="Proteomes" id="UP000075398"/>
    </source>
</evidence>
<proteinExistence type="predicted"/>
<organism evidence="2 3">
    <name type="scientific">Candidatus Methanofastidiosum methylothiophilum</name>
    <dbReference type="NCBI Taxonomy" id="1705564"/>
    <lineage>
        <taxon>Archaea</taxon>
        <taxon>Methanobacteriati</taxon>
        <taxon>Methanobacteriota</taxon>
        <taxon>Stenosarchaea group</taxon>
        <taxon>Candidatus Methanofastidiosia</taxon>
        <taxon>Candidatus Methanofastidiosales</taxon>
        <taxon>Candidatus Methanofastidiosaceae</taxon>
        <taxon>Candidatus Methanofastidiosum</taxon>
    </lineage>
</organism>
<dbReference type="AlphaFoldDB" id="A0A150J2Z9"/>
<name>A0A150J2Z9_9EURY</name>
<evidence type="ECO:0000259" key="1">
    <source>
        <dbReference type="Pfam" id="PF04457"/>
    </source>
</evidence>
<evidence type="ECO:0000313" key="2">
    <source>
        <dbReference type="EMBL" id="KYC51617.1"/>
    </source>
</evidence>
<dbReference type="Pfam" id="PF04457">
    <property type="entry name" value="MJ1316"/>
    <property type="match status" value="1"/>
</dbReference>
<dbReference type="EMBL" id="LNGC01000053">
    <property type="protein sequence ID" value="KYC51617.1"/>
    <property type="molecule type" value="Genomic_DNA"/>
</dbReference>
<feature type="domain" description="MJ1316 RNA cyclic group end recognition" evidence="1">
    <location>
        <begin position="1"/>
        <end position="77"/>
    </location>
</feature>
<dbReference type="Proteomes" id="UP000075398">
    <property type="component" value="Unassembled WGS sequence"/>
</dbReference>
<reference evidence="2 3" key="1">
    <citation type="journal article" date="2016" name="ISME J.">
        <title>Chasing the elusive Euryarchaeota class WSA2: genomes reveal a uniquely fastidious methyl-reducing methanogen.</title>
        <authorList>
            <person name="Nobu M.K."/>
            <person name="Narihiro T."/>
            <person name="Kuroda K."/>
            <person name="Mei R."/>
            <person name="Liu W.T."/>
        </authorList>
    </citation>
    <scope>NUCLEOTIDE SEQUENCE [LARGE SCALE GENOMIC DNA]</scope>
    <source>
        <strain evidence="2">U1lsi0528_Bin055</strain>
    </source>
</reference>
<sequence>MNQSKNILSKIFYGGEERSNYAIGYLHWVEKKPTLRYIRCSDISNFDSSGIHFETTTIPFHRIKLIFDKNGKILFKKDVEGLLISIPKALFI</sequence>